<gene>
    <name evidence="3" type="ORF">EDC37_1234</name>
</gene>
<dbReference type="Pfam" id="PF01370">
    <property type="entry name" value="Epimerase"/>
    <property type="match status" value="1"/>
</dbReference>
<feature type="transmembrane region" description="Helical" evidence="1">
    <location>
        <begin position="384"/>
        <end position="403"/>
    </location>
</feature>
<feature type="transmembrane region" description="Helical" evidence="1">
    <location>
        <begin position="304"/>
        <end position="322"/>
    </location>
</feature>
<proteinExistence type="predicted"/>
<dbReference type="Proteomes" id="UP000295188">
    <property type="component" value="Unassembled WGS sequence"/>
</dbReference>
<dbReference type="SUPFAM" id="SSF51735">
    <property type="entry name" value="NAD(P)-binding Rossmann-fold domains"/>
    <property type="match status" value="1"/>
</dbReference>
<evidence type="ECO:0000256" key="1">
    <source>
        <dbReference type="SAM" id="Phobius"/>
    </source>
</evidence>
<dbReference type="AlphaFoldDB" id="A0A4R3K285"/>
<feature type="transmembrane region" description="Helical" evidence="1">
    <location>
        <begin position="356"/>
        <end position="372"/>
    </location>
</feature>
<keyword evidence="4" id="KW-1185">Reference proteome</keyword>
<name>A0A4R3K285_9FIRM</name>
<evidence type="ECO:0000259" key="2">
    <source>
        <dbReference type="Pfam" id="PF01370"/>
    </source>
</evidence>
<evidence type="ECO:0000313" key="4">
    <source>
        <dbReference type="Proteomes" id="UP000295188"/>
    </source>
</evidence>
<keyword evidence="1" id="KW-0812">Transmembrane</keyword>
<dbReference type="InterPro" id="IPR029016">
    <property type="entry name" value="GAF-like_dom_sf"/>
</dbReference>
<comment type="caution">
    <text evidence="3">The sequence shown here is derived from an EMBL/GenBank/DDBJ whole genome shotgun (WGS) entry which is preliminary data.</text>
</comment>
<keyword evidence="1" id="KW-1133">Transmembrane helix</keyword>
<dbReference type="OrthoDB" id="9771073at2"/>
<reference evidence="3 4" key="1">
    <citation type="submission" date="2019-03" db="EMBL/GenBank/DDBJ databases">
        <title>Genomic Encyclopedia of Type Strains, Phase IV (KMG-IV): sequencing the most valuable type-strain genomes for metagenomic binning, comparative biology and taxonomic classification.</title>
        <authorList>
            <person name="Goeker M."/>
        </authorList>
    </citation>
    <scope>NUCLEOTIDE SEQUENCE [LARGE SCALE GENOMIC DNA]</scope>
    <source>
        <strain evidence="3 4">DSM 20467</strain>
    </source>
</reference>
<organism evidence="3 4">
    <name type="scientific">Pectinatus cerevisiiphilus</name>
    <dbReference type="NCBI Taxonomy" id="86956"/>
    <lineage>
        <taxon>Bacteria</taxon>
        <taxon>Bacillati</taxon>
        <taxon>Bacillota</taxon>
        <taxon>Negativicutes</taxon>
        <taxon>Selenomonadales</taxon>
        <taxon>Selenomonadaceae</taxon>
        <taxon>Pectinatus</taxon>
    </lineage>
</organism>
<dbReference type="SUPFAM" id="SSF55781">
    <property type="entry name" value="GAF domain-like"/>
    <property type="match status" value="1"/>
</dbReference>
<dbReference type="InterPro" id="IPR036291">
    <property type="entry name" value="NAD(P)-bd_dom_sf"/>
</dbReference>
<dbReference type="PANTHER" id="PTHR43245:SF13">
    <property type="entry name" value="UDP-D-APIOSE_UDP-D-XYLOSE SYNTHASE 2"/>
    <property type="match status" value="1"/>
</dbReference>
<protein>
    <submittedName>
        <fullName evidence="3">Nucleoside-diphosphate-sugar epimerase</fullName>
    </submittedName>
</protein>
<feature type="domain" description="NAD-dependent epimerase/dehydratase" evidence="2">
    <location>
        <begin position="3"/>
        <end position="205"/>
    </location>
</feature>
<dbReference type="EMBL" id="SMAA01000023">
    <property type="protein sequence ID" value="TCS76222.1"/>
    <property type="molecule type" value="Genomic_DNA"/>
</dbReference>
<dbReference type="Gene3D" id="3.40.50.720">
    <property type="entry name" value="NAD(P)-binding Rossmann-like Domain"/>
    <property type="match status" value="1"/>
</dbReference>
<accession>A0A4R3K285</accession>
<keyword evidence="1" id="KW-0472">Membrane</keyword>
<dbReference type="Gene3D" id="3.30.450.40">
    <property type="match status" value="1"/>
</dbReference>
<dbReference type="PANTHER" id="PTHR43245">
    <property type="entry name" value="BIFUNCTIONAL POLYMYXIN RESISTANCE PROTEIN ARNA"/>
    <property type="match status" value="1"/>
</dbReference>
<sequence>MNILIVGGCGFLGSNLAEKFHKEGHTIHIIDDRPDAEKTKFTFKTHIMQCSANDEKCKAFFELYNFDVVVYAVCAPDGAYQQNFSGLVNILELSYKYKLKKIIVLTDTPDSMMVKCHNEYKFFCQQQEVYCKNWADEFQLPVTLIKLANIYGPKMTISNYQSVIPKLFKSSSFAEGKQPAEDLLKYRPQNYIYVNDMAEAVNKAILVDKLPFILTLENVTKVTAVALQKMVTAIVKGDKYTQGADDFIPADKDAATSCENILNWQPRYSLPEGLRMTWKWYQSLQQSSPPQKIIANTKKVLTGFLPYIENIILFAITAFISIRIDTSNNFESMAGLDCSQIYILIMGLVYNKKQSIIAAFLSMLLFLVQLRLNGVDPISVFYDMTYTVHLIAYLSMAVITGYITDNHNFQLQSLTDKLRRINDKQKFLKKSYDETLRLKNKFYKQIINSRDSIGWLYNSINKLYSIESEKIYSAAIDVITELMETDNAVIAVVNKTTAGNDVFLRLKIKKGKKVAALPVSVKVSEHEYLDKVVNKKETFVNKQFIKGAPDMAVPVIVGDKVIAVIGIYDVPFEYFSLHYEKMMRIISMMMAEALHRAQQYEKDTHDKNYVAGTDILKEKAFKQIEEILKQRGTDSYCKFKVDEVEGIALNNLRAIGQTAPYLQNAARAQDHIGITGENVYILLEELPLAMIDTIQKRFLRKNIKLSLAEN</sequence>
<dbReference type="InterPro" id="IPR050177">
    <property type="entry name" value="Lipid_A_modif_metabolic_enz"/>
</dbReference>
<dbReference type="RefSeq" id="WP_132551403.1">
    <property type="nucleotide sequence ID" value="NZ_SMAA01000023.1"/>
</dbReference>
<evidence type="ECO:0000313" key="3">
    <source>
        <dbReference type="EMBL" id="TCS76222.1"/>
    </source>
</evidence>
<dbReference type="InterPro" id="IPR001509">
    <property type="entry name" value="Epimerase_deHydtase"/>
</dbReference>